<comment type="caution">
    <text evidence="1">The sequence shown here is derived from an EMBL/GenBank/DDBJ whole genome shotgun (WGS) entry which is preliminary data.</text>
</comment>
<accession>A0ACC0HGS9</accession>
<reference evidence="1 2" key="1">
    <citation type="journal article" date="2022" name="Plant J.">
        <title>Chromosome-level genome of Camellia lanceoleosa provides a valuable resource for understanding genome evolution and self-incompatibility.</title>
        <authorList>
            <person name="Gong W."/>
            <person name="Xiao S."/>
            <person name="Wang L."/>
            <person name="Liao Z."/>
            <person name="Chang Y."/>
            <person name="Mo W."/>
            <person name="Hu G."/>
            <person name="Li W."/>
            <person name="Zhao G."/>
            <person name="Zhu H."/>
            <person name="Hu X."/>
            <person name="Ji K."/>
            <person name="Xiang X."/>
            <person name="Song Q."/>
            <person name="Yuan D."/>
            <person name="Jin S."/>
            <person name="Zhang L."/>
        </authorList>
    </citation>
    <scope>NUCLEOTIDE SEQUENCE [LARGE SCALE GENOMIC DNA]</scope>
    <source>
        <strain evidence="1">SQ_2022a</strain>
    </source>
</reference>
<name>A0ACC0HGS9_9ERIC</name>
<gene>
    <name evidence="1" type="ORF">LOK49_LG06G03153</name>
</gene>
<evidence type="ECO:0000313" key="2">
    <source>
        <dbReference type="Proteomes" id="UP001060215"/>
    </source>
</evidence>
<evidence type="ECO:0000313" key="1">
    <source>
        <dbReference type="EMBL" id="KAI8012128.1"/>
    </source>
</evidence>
<proteinExistence type="predicted"/>
<keyword evidence="2" id="KW-1185">Reference proteome</keyword>
<dbReference type="EMBL" id="CM045762">
    <property type="protein sequence ID" value="KAI8012128.1"/>
    <property type="molecule type" value="Genomic_DNA"/>
</dbReference>
<organism evidence="1 2">
    <name type="scientific">Camellia lanceoleosa</name>
    <dbReference type="NCBI Taxonomy" id="1840588"/>
    <lineage>
        <taxon>Eukaryota</taxon>
        <taxon>Viridiplantae</taxon>
        <taxon>Streptophyta</taxon>
        <taxon>Embryophyta</taxon>
        <taxon>Tracheophyta</taxon>
        <taxon>Spermatophyta</taxon>
        <taxon>Magnoliopsida</taxon>
        <taxon>eudicotyledons</taxon>
        <taxon>Gunneridae</taxon>
        <taxon>Pentapetalae</taxon>
        <taxon>asterids</taxon>
        <taxon>Ericales</taxon>
        <taxon>Theaceae</taxon>
        <taxon>Camellia</taxon>
    </lineage>
</organism>
<sequence length="89" mass="10338">MESGSGEGSMMDDYKLLISTTDAELLKRSWRNEKAAPEILQFELSRFEIHEETVEESMTSGVNPLTISLYQMDLDMTQFLLRSYIRIRL</sequence>
<protein>
    <submittedName>
        <fullName evidence="1">Uncharacterized protein</fullName>
    </submittedName>
</protein>
<dbReference type="Proteomes" id="UP001060215">
    <property type="component" value="Chromosome 5"/>
</dbReference>